<comment type="subcellular location">
    <subcellularLocation>
        <location evidence="2">Cell inner membrane</location>
        <topology evidence="2">Multi-pass membrane protein</topology>
    </subcellularLocation>
</comment>
<dbReference type="InterPro" id="IPR010817">
    <property type="entry name" value="HemY_N"/>
</dbReference>
<dbReference type="GO" id="GO:0042168">
    <property type="term" value="P:heme metabolic process"/>
    <property type="evidence" value="ECO:0007669"/>
    <property type="project" value="InterPro"/>
</dbReference>
<name>A0A1H6R9Q7_9GAMM</name>
<evidence type="ECO:0000256" key="1">
    <source>
        <dbReference type="ARBA" id="ARBA00002962"/>
    </source>
</evidence>
<keyword evidence="6 10" id="KW-0812">Transmembrane</keyword>
<evidence type="ECO:0000256" key="9">
    <source>
        <dbReference type="ARBA" id="ARBA00023244"/>
    </source>
</evidence>
<evidence type="ECO:0000256" key="7">
    <source>
        <dbReference type="ARBA" id="ARBA00022989"/>
    </source>
</evidence>
<evidence type="ECO:0000313" key="12">
    <source>
        <dbReference type="EMBL" id="SEI52483.1"/>
    </source>
</evidence>
<dbReference type="GO" id="GO:0006779">
    <property type="term" value="P:porphyrin-containing compound biosynthetic process"/>
    <property type="evidence" value="ECO:0007669"/>
    <property type="project" value="UniProtKB-KW"/>
</dbReference>
<evidence type="ECO:0000256" key="4">
    <source>
        <dbReference type="ARBA" id="ARBA00022475"/>
    </source>
</evidence>
<evidence type="ECO:0000313" key="13">
    <source>
        <dbReference type="Proteomes" id="UP000242999"/>
    </source>
</evidence>
<keyword evidence="7 10" id="KW-1133">Transmembrane helix</keyword>
<evidence type="ECO:0000256" key="8">
    <source>
        <dbReference type="ARBA" id="ARBA00023136"/>
    </source>
</evidence>
<gene>
    <name evidence="12" type="ORF">SAMN05421831_103190</name>
</gene>
<keyword evidence="13" id="KW-1185">Reference proteome</keyword>
<reference evidence="13" key="1">
    <citation type="submission" date="2016-10" db="EMBL/GenBank/DDBJ databases">
        <authorList>
            <person name="Varghese N."/>
            <person name="Submissions S."/>
        </authorList>
    </citation>
    <scope>NUCLEOTIDE SEQUENCE [LARGE SCALE GENOMIC DNA]</scope>
    <source>
        <strain evidence="13">DSM 7165</strain>
    </source>
</reference>
<dbReference type="InterPro" id="IPR005254">
    <property type="entry name" value="Heme_biosyn_assoc_TPR_pro"/>
</dbReference>
<comment type="function">
    <text evidence="1">Involved in a late step of protoheme IX synthesis.</text>
</comment>
<accession>A0A1H6R9Q7</accession>
<dbReference type="EMBL" id="FNYH01000003">
    <property type="protein sequence ID" value="SEI52483.1"/>
    <property type="molecule type" value="Genomic_DNA"/>
</dbReference>
<dbReference type="SUPFAM" id="SSF48452">
    <property type="entry name" value="TPR-like"/>
    <property type="match status" value="1"/>
</dbReference>
<evidence type="ECO:0000256" key="2">
    <source>
        <dbReference type="ARBA" id="ARBA00004429"/>
    </source>
</evidence>
<keyword evidence="4" id="KW-1003">Cell membrane</keyword>
<keyword evidence="9" id="KW-0627">Porphyrin biosynthesis</keyword>
<evidence type="ECO:0000256" key="3">
    <source>
        <dbReference type="ARBA" id="ARBA00004744"/>
    </source>
</evidence>
<evidence type="ECO:0000256" key="6">
    <source>
        <dbReference type="ARBA" id="ARBA00022692"/>
    </source>
</evidence>
<dbReference type="GO" id="GO:0005886">
    <property type="term" value="C:plasma membrane"/>
    <property type="evidence" value="ECO:0007669"/>
    <property type="project" value="UniProtKB-SubCell"/>
</dbReference>
<dbReference type="AlphaFoldDB" id="A0A1H6R9Q7"/>
<dbReference type="Proteomes" id="UP000242999">
    <property type="component" value="Unassembled WGS sequence"/>
</dbReference>
<dbReference type="STRING" id="64971.SAMN05421831_103190"/>
<keyword evidence="5" id="KW-0997">Cell inner membrane</keyword>
<evidence type="ECO:0000256" key="5">
    <source>
        <dbReference type="ARBA" id="ARBA00022519"/>
    </source>
</evidence>
<dbReference type="Gene3D" id="1.25.40.10">
    <property type="entry name" value="Tetratricopeptide repeat domain"/>
    <property type="match status" value="2"/>
</dbReference>
<organism evidence="12 13">
    <name type="scientific">Allopseudospirillum japonicum</name>
    <dbReference type="NCBI Taxonomy" id="64971"/>
    <lineage>
        <taxon>Bacteria</taxon>
        <taxon>Pseudomonadati</taxon>
        <taxon>Pseudomonadota</taxon>
        <taxon>Gammaproteobacteria</taxon>
        <taxon>Oceanospirillales</taxon>
        <taxon>Oceanospirillaceae</taxon>
        <taxon>Allopseudospirillum</taxon>
    </lineage>
</organism>
<dbReference type="NCBIfam" id="TIGR00540">
    <property type="entry name" value="TPR_hemY_coli"/>
    <property type="match status" value="1"/>
</dbReference>
<sequence length="424" mass="48213">MKRWGILLIIMLVAGVLFGQMMLKGPGYILIALPGNTTTVEMSLWVGAVGLFLLFIVLYFGLRLLEGAGNSVRDLRRWQVERRQQRALEHHVRGMLELNQGRWKNAQKLLEQSAKHSPAGTLAYLGAAEAAQRLNTPEAADEYLRLAQQEGSQQTHKDIRGVRVAVELTRARLQLERQQNQQALATLTQLREIAPDQPEVLKLQSQVLQRLQQWQALLGLLPDLRAQNLISDQEDQRLERMGYLGLLNAQIDANQQQQKVSAEVKETWRRLPSYLKADAQVVRLYVAHLLAYQAFDDAEAALRQALETRWCADLLEEYGVLPVKANPKVRLQQIAHWLEARPQDADLLLAAGRIALQAHQWQQAQEYLEASYRQQPDSVRCAELSRLYASLGDEQKSLELHRQGLLDVQRRLPELPQPSKAVVK</sequence>
<dbReference type="InterPro" id="IPR011990">
    <property type="entry name" value="TPR-like_helical_dom_sf"/>
</dbReference>
<feature type="domain" description="HemY N-terminal" evidence="11">
    <location>
        <begin position="27"/>
        <end position="133"/>
    </location>
</feature>
<keyword evidence="8 10" id="KW-0472">Membrane</keyword>
<comment type="pathway">
    <text evidence="3">Porphyrin-containing compound metabolism; protoheme biosynthesis.</text>
</comment>
<protein>
    <submittedName>
        <fullName evidence="12">HemY protein</fullName>
    </submittedName>
</protein>
<dbReference type="RefSeq" id="WP_093308843.1">
    <property type="nucleotide sequence ID" value="NZ_FNYH01000003.1"/>
</dbReference>
<dbReference type="Pfam" id="PF07219">
    <property type="entry name" value="HemY_N"/>
    <property type="match status" value="1"/>
</dbReference>
<evidence type="ECO:0000256" key="10">
    <source>
        <dbReference type="SAM" id="Phobius"/>
    </source>
</evidence>
<evidence type="ECO:0000259" key="11">
    <source>
        <dbReference type="Pfam" id="PF07219"/>
    </source>
</evidence>
<feature type="transmembrane region" description="Helical" evidence="10">
    <location>
        <begin position="43"/>
        <end position="65"/>
    </location>
</feature>
<proteinExistence type="predicted"/>
<dbReference type="OrthoDB" id="7053339at2"/>
<dbReference type="UniPathway" id="UPA00252"/>